<dbReference type="EMBL" id="CAJZBQ010000062">
    <property type="protein sequence ID" value="CAG9335339.1"/>
    <property type="molecule type" value="Genomic_DNA"/>
</dbReference>
<dbReference type="SMART" id="SM00368">
    <property type="entry name" value="LRR_RI"/>
    <property type="match status" value="6"/>
</dbReference>
<dbReference type="GO" id="GO:0006913">
    <property type="term" value="P:nucleocytoplasmic transport"/>
    <property type="evidence" value="ECO:0007669"/>
    <property type="project" value="TreeGrafter"/>
</dbReference>
<gene>
    <name evidence="4" type="ORF">BSTOLATCC_MIC63816</name>
</gene>
<dbReference type="Gene3D" id="3.80.10.10">
    <property type="entry name" value="Ribonuclease Inhibitor"/>
    <property type="match status" value="1"/>
</dbReference>
<protein>
    <submittedName>
        <fullName evidence="4">Uncharacterized protein</fullName>
    </submittedName>
</protein>
<evidence type="ECO:0000256" key="2">
    <source>
        <dbReference type="ARBA" id="ARBA00022614"/>
    </source>
</evidence>
<dbReference type="Proteomes" id="UP001162131">
    <property type="component" value="Unassembled WGS sequence"/>
</dbReference>
<dbReference type="PANTHER" id="PTHR24113:SF12">
    <property type="entry name" value="RAN GTPASE-ACTIVATING PROTEIN 1"/>
    <property type="match status" value="1"/>
</dbReference>
<dbReference type="GO" id="GO:0048471">
    <property type="term" value="C:perinuclear region of cytoplasm"/>
    <property type="evidence" value="ECO:0007669"/>
    <property type="project" value="TreeGrafter"/>
</dbReference>
<dbReference type="InterPro" id="IPR001611">
    <property type="entry name" value="Leu-rich_rpt"/>
</dbReference>
<dbReference type="AlphaFoldDB" id="A0AAU9KQ22"/>
<proteinExistence type="predicted"/>
<dbReference type="GO" id="GO:0005096">
    <property type="term" value="F:GTPase activator activity"/>
    <property type="evidence" value="ECO:0007669"/>
    <property type="project" value="UniProtKB-KW"/>
</dbReference>
<keyword evidence="1" id="KW-0343">GTPase activation</keyword>
<dbReference type="SUPFAM" id="SSF52047">
    <property type="entry name" value="RNI-like"/>
    <property type="match status" value="1"/>
</dbReference>
<dbReference type="GO" id="GO:0005634">
    <property type="term" value="C:nucleus"/>
    <property type="evidence" value="ECO:0007669"/>
    <property type="project" value="TreeGrafter"/>
</dbReference>
<dbReference type="Pfam" id="PF13516">
    <property type="entry name" value="LRR_6"/>
    <property type="match status" value="4"/>
</dbReference>
<evidence type="ECO:0000256" key="3">
    <source>
        <dbReference type="ARBA" id="ARBA00022737"/>
    </source>
</evidence>
<sequence length="329" mass="35497">MGSCVCCQTVSNLELQRSETVKSPESTVQIPQMHPKVHVLADRVLHNQTLTVTNIDLSGRDLGEEGGKYLGAIIPYYHHITSLILSKCYLEAGAFESIASALTDLVMLKELDFSFNNIGSEGADILSPALERMGNLEILGLEEVGLGSNGMLMICSGIVGLRHLKELYIGKNNIGDVGIRGLANIFPYICSLATLEINKNGIGPKGMAFLASSLGCLKNLTKFNVGENNLLPIGVSMMIPHLPRSLESLVIDKVGADNSNIMKLTDILSEFSKLKHLSLDHNEITSEGVEEIIKILPKLKLSYLGLIGCDISSHRKALSLAGSSTEVLL</sequence>
<name>A0AAU9KQ22_9CILI</name>
<evidence type="ECO:0000313" key="5">
    <source>
        <dbReference type="Proteomes" id="UP001162131"/>
    </source>
</evidence>
<accession>A0AAU9KQ22</accession>
<dbReference type="PANTHER" id="PTHR24113">
    <property type="entry name" value="RAN GTPASE-ACTIVATING PROTEIN 1"/>
    <property type="match status" value="1"/>
</dbReference>
<dbReference type="InterPro" id="IPR032675">
    <property type="entry name" value="LRR_dom_sf"/>
</dbReference>
<keyword evidence="2" id="KW-0433">Leucine-rich repeat</keyword>
<evidence type="ECO:0000313" key="4">
    <source>
        <dbReference type="EMBL" id="CAG9335339.1"/>
    </source>
</evidence>
<comment type="caution">
    <text evidence="4">The sequence shown here is derived from an EMBL/GenBank/DDBJ whole genome shotgun (WGS) entry which is preliminary data.</text>
</comment>
<keyword evidence="3" id="KW-0677">Repeat</keyword>
<reference evidence="4" key="1">
    <citation type="submission" date="2021-09" db="EMBL/GenBank/DDBJ databases">
        <authorList>
            <consortium name="AG Swart"/>
            <person name="Singh M."/>
            <person name="Singh A."/>
            <person name="Seah K."/>
            <person name="Emmerich C."/>
        </authorList>
    </citation>
    <scope>NUCLEOTIDE SEQUENCE</scope>
    <source>
        <strain evidence="4">ATCC30299</strain>
    </source>
</reference>
<dbReference type="InterPro" id="IPR027038">
    <property type="entry name" value="RanGap"/>
</dbReference>
<organism evidence="4 5">
    <name type="scientific">Blepharisma stoltei</name>
    <dbReference type="NCBI Taxonomy" id="1481888"/>
    <lineage>
        <taxon>Eukaryota</taxon>
        <taxon>Sar</taxon>
        <taxon>Alveolata</taxon>
        <taxon>Ciliophora</taxon>
        <taxon>Postciliodesmatophora</taxon>
        <taxon>Heterotrichea</taxon>
        <taxon>Heterotrichida</taxon>
        <taxon>Blepharismidae</taxon>
        <taxon>Blepharisma</taxon>
    </lineage>
</organism>
<keyword evidence="5" id="KW-1185">Reference proteome</keyword>
<evidence type="ECO:0000256" key="1">
    <source>
        <dbReference type="ARBA" id="ARBA00022468"/>
    </source>
</evidence>
<dbReference type="GO" id="GO:0005829">
    <property type="term" value="C:cytosol"/>
    <property type="evidence" value="ECO:0007669"/>
    <property type="project" value="TreeGrafter"/>
</dbReference>
<dbReference type="GO" id="GO:0031267">
    <property type="term" value="F:small GTPase binding"/>
    <property type="evidence" value="ECO:0007669"/>
    <property type="project" value="TreeGrafter"/>
</dbReference>